<protein>
    <recommendedName>
        <fullName evidence="3">Outer membrane protein assembly factor BamE</fullName>
    </recommendedName>
</protein>
<dbReference type="EMBL" id="VLKW01000007">
    <property type="protein sequence ID" value="TWI45278.1"/>
    <property type="molecule type" value="Genomic_DNA"/>
</dbReference>
<dbReference type="AlphaFoldDB" id="A0A562PLL7"/>
<evidence type="ECO:0000313" key="1">
    <source>
        <dbReference type="EMBL" id="TWI45278.1"/>
    </source>
</evidence>
<evidence type="ECO:0000313" key="2">
    <source>
        <dbReference type="Proteomes" id="UP000315112"/>
    </source>
</evidence>
<dbReference type="Proteomes" id="UP000315112">
    <property type="component" value="Unassembled WGS sequence"/>
</dbReference>
<sequence length="325" mass="35369">MLLASLLAIGAAAQPVPSVSVTSTRDPVDKSYRRMVRGMDRFAQAQAALAPGAALRFRLLPRLPTTRMDGIELKVVGDTVALPVAVDQDNSFTLARDERALREDAALVANRRTTSMTWRADVRSPGVPAGMRRLGDLRLECLVGMEAGLVSNNAHLFAWLGDLLTNPDKVCGDPDGRYLFFTERPVFALTLHAQGRAIPAPLRLVYAGGRVGPADLPYCDCQVLLERSYHAPIWDAAWPHDTLVSFEYMDDPATPDAPTAPGVAAGQTREQVRALLGSGTAIGFRDGREAWLYPQANDPRPQGKPEYLVLFDAAGRVLKSRMRAP</sequence>
<gene>
    <name evidence="1" type="ORF">IP92_03654</name>
</gene>
<comment type="caution">
    <text evidence="1">The sequence shown here is derived from an EMBL/GenBank/DDBJ whole genome shotgun (WGS) entry which is preliminary data.</text>
</comment>
<dbReference type="RefSeq" id="WP_199271799.1">
    <property type="nucleotide sequence ID" value="NZ_CP046904.1"/>
</dbReference>
<reference evidence="1 2" key="1">
    <citation type="journal article" date="2015" name="Stand. Genomic Sci.">
        <title>Genomic Encyclopedia of Bacterial and Archaeal Type Strains, Phase III: the genomes of soil and plant-associated and newly described type strains.</title>
        <authorList>
            <person name="Whitman W.B."/>
            <person name="Woyke T."/>
            <person name="Klenk H.P."/>
            <person name="Zhou Y."/>
            <person name="Lilburn T.G."/>
            <person name="Beck B.J."/>
            <person name="De Vos P."/>
            <person name="Vandamme P."/>
            <person name="Eisen J.A."/>
            <person name="Garrity G."/>
            <person name="Hugenholtz P."/>
            <person name="Kyrpides N.C."/>
        </authorList>
    </citation>
    <scope>NUCLEOTIDE SEQUENCE [LARGE SCALE GENOMIC DNA]</scope>
    <source>
        <strain evidence="1 2">CGMCC 1.10685</strain>
    </source>
</reference>
<evidence type="ECO:0008006" key="3">
    <source>
        <dbReference type="Google" id="ProtNLM"/>
    </source>
</evidence>
<proteinExistence type="predicted"/>
<name>A0A562PLL7_9BURK</name>
<accession>A0A562PLL7</accession>
<organism evidence="1 2">
    <name type="scientific">Pseudoduganella flava</name>
    <dbReference type="NCBI Taxonomy" id="871742"/>
    <lineage>
        <taxon>Bacteria</taxon>
        <taxon>Pseudomonadati</taxon>
        <taxon>Pseudomonadota</taxon>
        <taxon>Betaproteobacteria</taxon>
        <taxon>Burkholderiales</taxon>
        <taxon>Oxalobacteraceae</taxon>
        <taxon>Telluria group</taxon>
        <taxon>Pseudoduganella</taxon>
    </lineage>
</organism>